<dbReference type="EMBL" id="GIFC01006047">
    <property type="protein sequence ID" value="MXU88130.1"/>
    <property type="molecule type" value="Transcribed_RNA"/>
</dbReference>
<feature type="compositionally biased region" description="Basic residues" evidence="1">
    <location>
        <begin position="73"/>
        <end position="85"/>
    </location>
</feature>
<accession>A0A6B0UEY6</accession>
<evidence type="ECO:0000313" key="2">
    <source>
        <dbReference type="EMBL" id="MXU88130.1"/>
    </source>
</evidence>
<organism evidence="2">
    <name type="scientific">Ixodes ricinus</name>
    <name type="common">Common tick</name>
    <name type="synonym">Acarus ricinus</name>
    <dbReference type="NCBI Taxonomy" id="34613"/>
    <lineage>
        <taxon>Eukaryota</taxon>
        <taxon>Metazoa</taxon>
        <taxon>Ecdysozoa</taxon>
        <taxon>Arthropoda</taxon>
        <taxon>Chelicerata</taxon>
        <taxon>Arachnida</taxon>
        <taxon>Acari</taxon>
        <taxon>Parasitiformes</taxon>
        <taxon>Ixodida</taxon>
        <taxon>Ixodoidea</taxon>
        <taxon>Ixodidae</taxon>
        <taxon>Ixodinae</taxon>
        <taxon>Ixodes</taxon>
    </lineage>
</organism>
<name>A0A6B0UEY6_IXORI</name>
<protein>
    <submittedName>
        <fullName evidence="2">Uncharacterized protein</fullName>
    </submittedName>
</protein>
<sequence length="100" mass="11784">MHSAIHKEVAGLEEALLPSERRGEIFVSERLSQASSFGRTVCHLRFTLPAPLVRVAWRTSEQNWESHRAGSQRSHHWPRAQNRRKRRHAWYKQEAHLQLI</sequence>
<reference evidence="2" key="1">
    <citation type="submission" date="2019-12" db="EMBL/GenBank/DDBJ databases">
        <title>An insight into the sialome of adult female Ixodes ricinus ticks feeding for 6 days.</title>
        <authorList>
            <person name="Perner J."/>
            <person name="Ribeiro J.M.C."/>
        </authorList>
    </citation>
    <scope>NUCLEOTIDE SEQUENCE</scope>
    <source>
        <strain evidence="2">Semi-engorged</strain>
        <tissue evidence="2">Salivary glands</tissue>
    </source>
</reference>
<evidence type="ECO:0000256" key="1">
    <source>
        <dbReference type="SAM" id="MobiDB-lite"/>
    </source>
</evidence>
<dbReference type="AlphaFoldDB" id="A0A6B0UEY6"/>
<proteinExistence type="predicted"/>
<feature type="region of interest" description="Disordered" evidence="1">
    <location>
        <begin position="64"/>
        <end position="85"/>
    </location>
</feature>